<gene>
    <name evidence="8" type="ORF">C1SCF055_LOCUS35391</name>
</gene>
<dbReference type="EMBL" id="CAMXCT020004713">
    <property type="protein sequence ID" value="CAL1163457.1"/>
    <property type="molecule type" value="Genomic_DNA"/>
</dbReference>
<feature type="domain" description="Protein kinase" evidence="7">
    <location>
        <begin position="15"/>
        <end position="282"/>
    </location>
</feature>
<dbReference type="EMBL" id="CAMXCT030004713">
    <property type="protein sequence ID" value="CAL4797394.1"/>
    <property type="molecule type" value="Genomic_DNA"/>
</dbReference>
<keyword evidence="2 5" id="KW-0547">Nucleotide-binding</keyword>
<keyword evidence="6 10" id="KW-0723">Serine/threonine-protein kinase</keyword>
<dbReference type="InterPro" id="IPR011009">
    <property type="entry name" value="Kinase-like_dom_sf"/>
</dbReference>
<dbReference type="EMBL" id="CAMXCT010004713">
    <property type="protein sequence ID" value="CAI4010082.1"/>
    <property type="molecule type" value="Genomic_DNA"/>
</dbReference>
<evidence type="ECO:0000256" key="5">
    <source>
        <dbReference type="PROSITE-ProRule" id="PRU10141"/>
    </source>
</evidence>
<reference evidence="8" key="1">
    <citation type="submission" date="2022-10" db="EMBL/GenBank/DDBJ databases">
        <authorList>
            <person name="Chen Y."/>
            <person name="Dougan E. K."/>
            <person name="Chan C."/>
            <person name="Rhodes N."/>
            <person name="Thang M."/>
        </authorList>
    </citation>
    <scope>NUCLEOTIDE SEQUENCE</scope>
</reference>
<dbReference type="Pfam" id="PF00069">
    <property type="entry name" value="Pkinase"/>
    <property type="match status" value="1"/>
</dbReference>
<dbReference type="InterPro" id="IPR050235">
    <property type="entry name" value="CK1_Ser-Thr_kinase"/>
</dbReference>
<dbReference type="PROSITE" id="PS00108">
    <property type="entry name" value="PROTEIN_KINASE_ST"/>
    <property type="match status" value="1"/>
</dbReference>
<organism evidence="8">
    <name type="scientific">Cladocopium goreaui</name>
    <dbReference type="NCBI Taxonomy" id="2562237"/>
    <lineage>
        <taxon>Eukaryota</taxon>
        <taxon>Sar</taxon>
        <taxon>Alveolata</taxon>
        <taxon>Dinophyceae</taxon>
        <taxon>Suessiales</taxon>
        <taxon>Symbiodiniaceae</taxon>
        <taxon>Cladocopium</taxon>
    </lineage>
</organism>
<dbReference type="PROSITE" id="PS50011">
    <property type="entry name" value="PROTEIN_KINASE_DOM"/>
    <property type="match status" value="1"/>
</dbReference>
<evidence type="ECO:0000256" key="4">
    <source>
        <dbReference type="ARBA" id="ARBA00023860"/>
    </source>
</evidence>
<dbReference type="CDD" id="cd14016">
    <property type="entry name" value="STKc_CK1"/>
    <property type="match status" value="1"/>
</dbReference>
<accession>A0A9P1DIJ7</accession>
<evidence type="ECO:0000313" key="10">
    <source>
        <dbReference type="EMBL" id="CAL4797394.1"/>
    </source>
</evidence>
<comment type="caution">
    <text evidence="8">The sequence shown here is derived from an EMBL/GenBank/DDBJ whole genome shotgun (WGS) entry which is preliminary data.</text>
</comment>
<dbReference type="OrthoDB" id="409491at2759"/>
<keyword evidence="10" id="KW-0808">Transferase</keyword>
<feature type="binding site" evidence="5">
    <location>
        <position position="44"/>
    </location>
    <ligand>
        <name>ATP</name>
        <dbReference type="ChEBI" id="CHEBI:30616"/>
    </ligand>
</feature>
<keyword evidence="10" id="KW-0418">Kinase</keyword>
<proteinExistence type="inferred from homology"/>
<name>A0A9P1DIJ7_9DINO</name>
<reference evidence="9" key="2">
    <citation type="submission" date="2024-04" db="EMBL/GenBank/DDBJ databases">
        <authorList>
            <person name="Chen Y."/>
            <person name="Shah S."/>
            <person name="Dougan E. K."/>
            <person name="Thang M."/>
            <person name="Chan C."/>
        </authorList>
    </citation>
    <scope>NUCLEOTIDE SEQUENCE [LARGE SCALE GENOMIC DNA]</scope>
</reference>
<evidence type="ECO:0000256" key="2">
    <source>
        <dbReference type="ARBA" id="ARBA00022741"/>
    </source>
</evidence>
<protein>
    <recommendedName>
        <fullName evidence="4">Casein kinase I</fullName>
        <ecNumber evidence="1">2.7.11.1</ecNumber>
    </recommendedName>
</protein>
<dbReference type="GO" id="GO:0004674">
    <property type="term" value="F:protein serine/threonine kinase activity"/>
    <property type="evidence" value="ECO:0007669"/>
    <property type="project" value="UniProtKB-KW"/>
</dbReference>
<dbReference type="EC" id="2.7.11.1" evidence="1"/>
<evidence type="ECO:0000313" key="9">
    <source>
        <dbReference type="EMBL" id="CAL1163457.1"/>
    </source>
</evidence>
<dbReference type="InterPro" id="IPR000719">
    <property type="entry name" value="Prot_kinase_dom"/>
</dbReference>
<dbReference type="PANTHER" id="PTHR11909">
    <property type="entry name" value="CASEIN KINASE-RELATED"/>
    <property type="match status" value="1"/>
</dbReference>
<dbReference type="GO" id="GO:0005524">
    <property type="term" value="F:ATP binding"/>
    <property type="evidence" value="ECO:0007669"/>
    <property type="project" value="UniProtKB-UniRule"/>
</dbReference>
<evidence type="ECO:0000313" key="8">
    <source>
        <dbReference type="EMBL" id="CAI4010082.1"/>
    </source>
</evidence>
<dbReference type="Gene3D" id="1.10.510.10">
    <property type="entry name" value="Transferase(Phosphotransferase) domain 1"/>
    <property type="match status" value="1"/>
</dbReference>
<keyword evidence="11" id="KW-1185">Reference proteome</keyword>
<dbReference type="PROSITE" id="PS00107">
    <property type="entry name" value="PROTEIN_KINASE_ATP"/>
    <property type="match status" value="1"/>
</dbReference>
<evidence type="ECO:0000256" key="3">
    <source>
        <dbReference type="ARBA" id="ARBA00022840"/>
    </source>
</evidence>
<evidence type="ECO:0000256" key="1">
    <source>
        <dbReference type="ARBA" id="ARBA00012513"/>
    </source>
</evidence>
<evidence type="ECO:0000256" key="6">
    <source>
        <dbReference type="RuleBase" id="RU000304"/>
    </source>
</evidence>
<keyword evidence="3 5" id="KW-0067">ATP-binding</keyword>
<evidence type="ECO:0000313" key="11">
    <source>
        <dbReference type="Proteomes" id="UP001152797"/>
    </source>
</evidence>
<dbReference type="AlphaFoldDB" id="A0A9P1DIJ7"/>
<sequence length="355" mass="39996">MPKKNFPPKVGDGRFEVQDKLGEGCFGAVFLGKDKKSDSPVAVKFEDSQCGAPGSLAMENSLLKQLGEPQRPQGFAEVFFFGKVGSFTCMVMDLLGKSLEECMEVCQGKMEPSSVVLIAEQALRRIEYLHSKGVVHRDIKPENFMYGRGGKIHHLHLIDFGLSDTYWGRRHVSQSNGNSMVGTARYCSVSTHKGINQTRRDDLEAIAHMLIYFLRGALPWSGLKGAKTEKEKYEMIGKRKESFPLDDLCAGMPNAFKFFLSYSRSLPFLERPDYERLSHIFQKAREELEIKSDHALQWLDETTISSDLVPLEPYASPLQPDDKVIVEDSQGRCFPFLWRLRLDGEGSTPPAKDSE</sequence>
<dbReference type="InterPro" id="IPR017441">
    <property type="entry name" value="Protein_kinase_ATP_BS"/>
</dbReference>
<dbReference type="Proteomes" id="UP001152797">
    <property type="component" value="Unassembled WGS sequence"/>
</dbReference>
<evidence type="ECO:0000259" key="7">
    <source>
        <dbReference type="PROSITE" id="PS50011"/>
    </source>
</evidence>
<dbReference type="SMART" id="SM00220">
    <property type="entry name" value="S_TKc"/>
    <property type="match status" value="1"/>
</dbReference>
<dbReference type="SUPFAM" id="SSF56112">
    <property type="entry name" value="Protein kinase-like (PK-like)"/>
    <property type="match status" value="1"/>
</dbReference>
<dbReference type="InterPro" id="IPR008271">
    <property type="entry name" value="Ser/Thr_kinase_AS"/>
</dbReference>
<comment type="similarity">
    <text evidence="6">Belongs to the protein kinase superfamily.</text>
</comment>